<accession>A0A1Y4DLS1</accession>
<keyword evidence="1" id="KW-1133">Transmembrane helix</keyword>
<dbReference type="AlphaFoldDB" id="A0A1Y4DLS1"/>
<dbReference type="Pfam" id="PF03793">
    <property type="entry name" value="PASTA"/>
    <property type="match status" value="3"/>
</dbReference>
<evidence type="ECO:0000313" key="3">
    <source>
        <dbReference type="EMBL" id="OUO57250.1"/>
    </source>
</evidence>
<comment type="caution">
    <text evidence="3">The sequence shown here is derived from an EMBL/GenBank/DDBJ whole genome shotgun (WGS) entry which is preliminary data.</text>
</comment>
<feature type="domain" description="PASTA" evidence="2">
    <location>
        <begin position="53"/>
        <end position="119"/>
    </location>
</feature>
<dbReference type="Proteomes" id="UP000196368">
    <property type="component" value="Unassembled WGS sequence"/>
</dbReference>
<keyword evidence="4" id="KW-1185">Reference proteome</keyword>
<keyword evidence="1" id="KW-0812">Transmembrane</keyword>
<dbReference type="RefSeq" id="WP_087286203.1">
    <property type="nucleotide sequence ID" value="NZ_NFJD01000001.1"/>
</dbReference>
<organism evidence="3 4">
    <name type="scientific">Candidatus Avelusimicrobium gallicola</name>
    <dbReference type="NCBI Taxonomy" id="2562704"/>
    <lineage>
        <taxon>Bacteria</taxon>
        <taxon>Pseudomonadati</taxon>
        <taxon>Elusimicrobiota</taxon>
        <taxon>Elusimicrobia</taxon>
        <taxon>Elusimicrobiales</taxon>
        <taxon>Elusimicrobiaceae</taxon>
        <taxon>Candidatus Avelusimicrobium</taxon>
    </lineage>
</organism>
<feature type="transmembrane region" description="Helical" evidence="1">
    <location>
        <begin position="24"/>
        <end position="46"/>
    </location>
</feature>
<evidence type="ECO:0000313" key="4">
    <source>
        <dbReference type="Proteomes" id="UP000196368"/>
    </source>
</evidence>
<dbReference type="PROSITE" id="PS51178">
    <property type="entry name" value="PASTA"/>
    <property type="match status" value="3"/>
</dbReference>
<dbReference type="OrthoDB" id="9815958at2"/>
<dbReference type="InterPro" id="IPR005543">
    <property type="entry name" value="PASTA_dom"/>
</dbReference>
<feature type="domain" description="PASTA" evidence="2">
    <location>
        <begin position="191"/>
        <end position="257"/>
    </location>
</feature>
<dbReference type="SMART" id="SM00740">
    <property type="entry name" value="PASTA"/>
    <property type="match status" value="3"/>
</dbReference>
<keyword evidence="1" id="KW-0472">Membrane</keyword>
<gene>
    <name evidence="3" type="ORF">B5F75_00265</name>
</gene>
<dbReference type="EMBL" id="NFJD01000001">
    <property type="protein sequence ID" value="OUO57250.1"/>
    <property type="molecule type" value="Genomic_DNA"/>
</dbReference>
<dbReference type="Gene3D" id="3.30.10.20">
    <property type="match status" value="3"/>
</dbReference>
<evidence type="ECO:0000256" key="1">
    <source>
        <dbReference type="SAM" id="Phobius"/>
    </source>
</evidence>
<name>A0A1Y4DLS1_9BACT</name>
<feature type="domain" description="PASTA" evidence="2">
    <location>
        <begin position="120"/>
        <end position="187"/>
    </location>
</feature>
<proteinExistence type="predicted"/>
<sequence>MPANNDQNFEDFLNKAKSSSRTKWVVVGLIVLFFAALIFVSIDWVFGALVHTRKEVSVPDITKKSITQALNMLATNNLAMKQAGVEFAQDVPPGSILRQIPSAGSTVREGRVIRVWISQGDEMVFVPNTVGSDLRSAQLAVRQAGLLVDKVDNAYSLTYEKGLIVAQNPKPDSMVQKGEKVSLVLSNGAPPASVVLVPNFKSKKLAEATLWASSQNINLIIKEDANSVFPNGTIAEQRPEADSQIAPGTNLEVIVSRRETADNEKSYHLHYEMPQGKNASRVRVVVEDATGEMEIMNETKQPGSKIDLEIPYTDRAAVRVFVDGILVREREVE</sequence>
<evidence type="ECO:0000259" key="2">
    <source>
        <dbReference type="PROSITE" id="PS51178"/>
    </source>
</evidence>
<reference evidence="4" key="1">
    <citation type="submission" date="2017-04" db="EMBL/GenBank/DDBJ databases">
        <title>Function of individual gut microbiota members based on whole genome sequencing of pure cultures obtained from chicken caecum.</title>
        <authorList>
            <person name="Medvecky M."/>
            <person name="Cejkova D."/>
            <person name="Polansky O."/>
            <person name="Karasova D."/>
            <person name="Kubasova T."/>
            <person name="Cizek A."/>
            <person name="Rychlik I."/>
        </authorList>
    </citation>
    <scope>NUCLEOTIDE SEQUENCE [LARGE SCALE GENOMIC DNA]</scope>
    <source>
        <strain evidence="4">An273</strain>
    </source>
</reference>
<protein>
    <recommendedName>
        <fullName evidence="2">PASTA domain-containing protein</fullName>
    </recommendedName>
</protein>
<dbReference type="CDD" id="cd06577">
    <property type="entry name" value="PASTA_pknB"/>
    <property type="match status" value="3"/>
</dbReference>